<gene>
    <name evidence="5" type="primary">mitE</name>
</gene>
<dbReference type="SUPFAM" id="SSF56801">
    <property type="entry name" value="Acetyl-CoA synthetase-like"/>
    <property type="match status" value="1"/>
</dbReference>
<sequence>MALRAPNSPRWVVAFLSLLASGARPLLLEPDTPGPETARLLRAAGGGRSLVVPGTGDGLRLTLTGSPGEPSGAPPAVLLPTSGSTGASKLVARSEESLLAEGRRYRDGVGLTGEDTLLLPVPLSHAYALGWLFGGLLTGAALRPVPPTALGRIAAELSGGATVVALVPSVARLLATRRLRGAAAGRAPAAPGLRLAMVGAGPVDEQLDRAFTEAFGTGLARNYGSTETGAVLAGPAGLEPLCAGAPLPGVECELTGPEGVVPPAGTPGLLSVRVDGRPYAMGDLAVAVPGGLRILGREDRAIRRGGRWVSPLEIEEVLRGHPDVVNVRVGARRGRHRGEDGIVAEVSAAGPGLTPEALREHARRELAPHKVPDEFVLRESLPVNAAGKVRAASVYRLTRSAAEAARAYKASEVLFALHDLGALEALAQGAGTALLAGELGCDADALEWLLRTATALGVLTTGAQEPGDRVRAGELAAFVALEEHLSRGLVTREELVAVARSGTARRPFEERPPESLGPLVALYQGAMDGPGARARAALGLRLLRPGPGARVVEVTAGPGRYLERLLASDPGASGHLVTVGRLSGPLSSAVAAAVEEGRVTVGTELPVGYADFCVVANAVHGPGPGSALGALLGSLRPGGRLLVDDVFLPASGPGSELALDWLTHGGTAWPATGELIAGLLQEGAEVARHVPLDASPCHLIIAKEAGS</sequence>
<dbReference type="Pfam" id="PF13193">
    <property type="entry name" value="AMP-binding_C"/>
    <property type="match status" value="1"/>
</dbReference>
<protein>
    <submittedName>
        <fullName evidence="5">MitE</fullName>
    </submittedName>
</protein>
<dbReference type="Gene3D" id="3.30.300.30">
    <property type="match status" value="1"/>
</dbReference>
<dbReference type="InterPro" id="IPR042099">
    <property type="entry name" value="ANL_N_sf"/>
</dbReference>
<dbReference type="PANTHER" id="PTHR43201">
    <property type="entry name" value="ACYL-COA SYNTHETASE"/>
    <property type="match status" value="1"/>
</dbReference>
<dbReference type="GO" id="GO:0006631">
    <property type="term" value="P:fatty acid metabolic process"/>
    <property type="evidence" value="ECO:0007669"/>
    <property type="project" value="TreeGrafter"/>
</dbReference>
<evidence type="ECO:0000259" key="2">
    <source>
        <dbReference type="Pfam" id="PF00501"/>
    </source>
</evidence>
<feature type="domain" description="AMP-binding enzyme C-terminal" evidence="4">
    <location>
        <begin position="313"/>
        <end position="388"/>
    </location>
</feature>
<dbReference type="PANTHER" id="PTHR43201:SF8">
    <property type="entry name" value="ACYL-COA SYNTHETASE FAMILY MEMBER 3"/>
    <property type="match status" value="1"/>
</dbReference>
<dbReference type="GO" id="GO:0031956">
    <property type="term" value="F:medium-chain fatty acid-CoA ligase activity"/>
    <property type="evidence" value="ECO:0007669"/>
    <property type="project" value="TreeGrafter"/>
</dbReference>
<dbReference type="InterPro" id="IPR045851">
    <property type="entry name" value="AMP-bd_C_sf"/>
</dbReference>
<feature type="domain" description="AMP-dependent synthetase/ligase" evidence="2">
    <location>
        <begin position="70"/>
        <end position="273"/>
    </location>
</feature>
<evidence type="ECO:0000259" key="4">
    <source>
        <dbReference type="Pfam" id="PF13193"/>
    </source>
</evidence>
<dbReference type="InterPro" id="IPR012967">
    <property type="entry name" value="COMT_dimerisation"/>
</dbReference>
<reference evidence="5" key="2">
    <citation type="submission" date="1999-05" db="EMBL/GenBank/DDBJ databases">
        <authorList>
            <person name="Mao Y.Q."/>
            <person name="Varoglu M."/>
            <person name="Sherman D.H."/>
        </authorList>
    </citation>
    <scope>NUCLEOTIDE SEQUENCE</scope>
    <source>
        <strain evidence="5">NRRL 2564</strain>
    </source>
</reference>
<dbReference type="Pfam" id="PF00501">
    <property type="entry name" value="AMP-binding"/>
    <property type="match status" value="1"/>
</dbReference>
<dbReference type="BioCyc" id="MetaCyc:MONOMER-20761"/>
<dbReference type="InterPro" id="IPR025110">
    <property type="entry name" value="AMP-bd_C"/>
</dbReference>
<dbReference type="PROSITE" id="PS00455">
    <property type="entry name" value="AMP_BINDING"/>
    <property type="match status" value="1"/>
</dbReference>
<evidence type="ECO:0000313" key="5">
    <source>
        <dbReference type="EMBL" id="AAD32719.1"/>
    </source>
</evidence>
<evidence type="ECO:0000259" key="3">
    <source>
        <dbReference type="Pfam" id="PF08100"/>
    </source>
</evidence>
<dbReference type="Gene3D" id="3.40.50.150">
    <property type="entry name" value="Vaccinia Virus protein VP39"/>
    <property type="match status" value="1"/>
</dbReference>
<dbReference type="InterPro" id="IPR036388">
    <property type="entry name" value="WH-like_DNA-bd_sf"/>
</dbReference>
<reference evidence="5" key="1">
    <citation type="journal article" date="1999" name="Chem. Biol.">
        <title>Molecular characterization and analysis of the biosynthetic gene cluster for the antitumor antibiotic mitomycin C from Streptomyces lavendulae NRRL 2564.</title>
        <authorList>
            <person name="Mao Y.Q."/>
            <person name="Varoglu M."/>
            <person name="Sherman D.H."/>
        </authorList>
    </citation>
    <scope>NUCLEOTIDE SEQUENCE</scope>
    <source>
        <strain evidence="5">NRRL 2564</strain>
    </source>
</reference>
<proteinExistence type="inferred from homology"/>
<dbReference type="InterPro" id="IPR029063">
    <property type="entry name" value="SAM-dependent_MTases_sf"/>
</dbReference>
<reference evidence="5" key="3">
    <citation type="submission" date="2006-11" db="EMBL/GenBank/DDBJ databases">
        <authorList>
            <person name="Gruschow S."/>
            <person name="Chang L.C."/>
            <person name="Mao Y."/>
            <person name="Varoglu M."/>
            <person name="Sherman D.H."/>
        </authorList>
    </citation>
    <scope>NUCLEOTIDE SEQUENCE</scope>
    <source>
        <strain evidence="5">NRRL 2564</strain>
    </source>
</reference>
<dbReference type="Gene3D" id="1.10.10.10">
    <property type="entry name" value="Winged helix-like DNA-binding domain superfamily/Winged helix DNA-binding domain"/>
    <property type="match status" value="1"/>
</dbReference>
<dbReference type="SUPFAM" id="SSF53335">
    <property type="entry name" value="S-adenosyl-L-methionine-dependent methyltransferases"/>
    <property type="match status" value="1"/>
</dbReference>
<dbReference type="EMBL" id="AF127374">
    <property type="protein sequence ID" value="AAD32719.1"/>
    <property type="molecule type" value="Genomic_DNA"/>
</dbReference>
<dbReference type="InterPro" id="IPR000873">
    <property type="entry name" value="AMP-dep_synth/lig_dom"/>
</dbReference>
<accession>Q9X5R7</accession>
<dbReference type="Pfam" id="PF08100">
    <property type="entry name" value="Dimerisation"/>
    <property type="match status" value="1"/>
</dbReference>
<dbReference type="BRENDA" id="6.2.1.74">
    <property type="organism ID" value="133"/>
</dbReference>
<organism evidence="5">
    <name type="scientific">Streptomyces lavendulae</name>
    <dbReference type="NCBI Taxonomy" id="1914"/>
    <lineage>
        <taxon>Bacteria</taxon>
        <taxon>Bacillati</taxon>
        <taxon>Actinomycetota</taxon>
        <taxon>Actinomycetes</taxon>
        <taxon>Kitasatosporales</taxon>
        <taxon>Streptomycetaceae</taxon>
        <taxon>Streptomyces</taxon>
    </lineage>
</organism>
<evidence type="ECO:0000256" key="1">
    <source>
        <dbReference type="ARBA" id="ARBA00006432"/>
    </source>
</evidence>
<comment type="similarity">
    <text evidence="1">Belongs to the ATP-dependent AMP-binding enzyme family.</text>
</comment>
<dbReference type="CDD" id="cd04433">
    <property type="entry name" value="AFD_class_I"/>
    <property type="match status" value="1"/>
</dbReference>
<dbReference type="InterPro" id="IPR020845">
    <property type="entry name" value="AMP-binding_CS"/>
</dbReference>
<dbReference type="Gene3D" id="3.40.50.12780">
    <property type="entry name" value="N-terminal domain of ligase-like"/>
    <property type="match status" value="1"/>
</dbReference>
<feature type="domain" description="O-methyltransferase dimerisation" evidence="3">
    <location>
        <begin position="404"/>
        <end position="476"/>
    </location>
</feature>
<dbReference type="GO" id="GO:0046983">
    <property type="term" value="F:protein dimerization activity"/>
    <property type="evidence" value="ECO:0007669"/>
    <property type="project" value="InterPro"/>
</dbReference>
<name>Q9X5R7_STRLA</name>
<dbReference type="AlphaFoldDB" id="Q9X5R7"/>